<evidence type="ECO:0000256" key="3">
    <source>
        <dbReference type="ARBA" id="ARBA00023295"/>
    </source>
</evidence>
<dbReference type="InterPro" id="IPR050226">
    <property type="entry name" value="NagZ_Beta-hexosaminidase"/>
</dbReference>
<dbReference type="GO" id="GO:0004553">
    <property type="term" value="F:hydrolase activity, hydrolyzing O-glycosyl compounds"/>
    <property type="evidence" value="ECO:0007669"/>
    <property type="project" value="InterPro"/>
</dbReference>
<dbReference type="PANTHER" id="PTHR30480:SF16">
    <property type="entry name" value="GLYCOSIDE HYDROLASE FAMILY 3 DOMAIN PROTEIN"/>
    <property type="match status" value="1"/>
</dbReference>
<feature type="domain" description="Glycoside hydrolase family 3 N-terminal" evidence="4">
    <location>
        <begin position="22"/>
        <end position="350"/>
    </location>
</feature>
<organism evidence="5 6">
    <name type="scientific">Panaeolus cyanescens</name>
    <dbReference type="NCBI Taxonomy" id="181874"/>
    <lineage>
        <taxon>Eukaryota</taxon>
        <taxon>Fungi</taxon>
        <taxon>Dikarya</taxon>
        <taxon>Basidiomycota</taxon>
        <taxon>Agaricomycotina</taxon>
        <taxon>Agaricomycetes</taxon>
        <taxon>Agaricomycetidae</taxon>
        <taxon>Agaricales</taxon>
        <taxon>Agaricineae</taxon>
        <taxon>Galeropsidaceae</taxon>
        <taxon>Panaeolus</taxon>
    </lineage>
</organism>
<reference evidence="5 6" key="1">
    <citation type="journal article" date="2018" name="Evol. Lett.">
        <title>Horizontal gene cluster transfer increased hallucinogenic mushroom diversity.</title>
        <authorList>
            <person name="Reynolds H.T."/>
            <person name="Vijayakumar V."/>
            <person name="Gluck-Thaler E."/>
            <person name="Korotkin H.B."/>
            <person name="Matheny P.B."/>
            <person name="Slot J.C."/>
        </authorList>
    </citation>
    <scope>NUCLEOTIDE SEQUENCE [LARGE SCALE GENOMIC DNA]</scope>
    <source>
        <strain evidence="5 6">2629</strain>
    </source>
</reference>
<dbReference type="PANTHER" id="PTHR30480">
    <property type="entry name" value="BETA-HEXOSAMINIDASE-RELATED"/>
    <property type="match status" value="1"/>
</dbReference>
<evidence type="ECO:0000256" key="2">
    <source>
        <dbReference type="ARBA" id="ARBA00022801"/>
    </source>
</evidence>
<dbReference type="InterPro" id="IPR001764">
    <property type="entry name" value="Glyco_hydro_3_N"/>
</dbReference>
<dbReference type="GO" id="GO:0009254">
    <property type="term" value="P:peptidoglycan turnover"/>
    <property type="evidence" value="ECO:0007669"/>
    <property type="project" value="TreeGrafter"/>
</dbReference>
<evidence type="ECO:0000313" key="5">
    <source>
        <dbReference type="EMBL" id="PPQ74880.1"/>
    </source>
</evidence>
<dbReference type="Gene3D" id="3.20.20.300">
    <property type="entry name" value="Glycoside hydrolase, family 3, N-terminal domain"/>
    <property type="match status" value="1"/>
</dbReference>
<dbReference type="GO" id="GO:0005975">
    <property type="term" value="P:carbohydrate metabolic process"/>
    <property type="evidence" value="ECO:0007669"/>
    <property type="project" value="InterPro"/>
</dbReference>
<keyword evidence="2" id="KW-0378">Hydrolase</keyword>
<evidence type="ECO:0000256" key="1">
    <source>
        <dbReference type="ARBA" id="ARBA00005336"/>
    </source>
</evidence>
<keyword evidence="3" id="KW-0326">Glycosidase</keyword>
<dbReference type="OrthoDB" id="4215304at2759"/>
<dbReference type="AlphaFoldDB" id="A0A409W8R4"/>
<dbReference type="InterPro" id="IPR036962">
    <property type="entry name" value="Glyco_hydro_3_N_sf"/>
</dbReference>
<keyword evidence="6" id="KW-1185">Reference proteome</keyword>
<proteinExistence type="inferred from homology"/>
<comment type="similarity">
    <text evidence="1">Belongs to the glycosyl hydrolase 3 family.</text>
</comment>
<protein>
    <recommendedName>
        <fullName evidence="4">Glycoside hydrolase family 3 N-terminal domain-containing protein</fullName>
    </recommendedName>
</protein>
<dbReference type="EMBL" id="NHTK01005718">
    <property type="protein sequence ID" value="PPQ74880.1"/>
    <property type="molecule type" value="Genomic_DNA"/>
</dbReference>
<dbReference type="Pfam" id="PF00933">
    <property type="entry name" value="Glyco_hydro_3"/>
    <property type="match status" value="1"/>
</dbReference>
<dbReference type="InterPro" id="IPR017853">
    <property type="entry name" value="GH"/>
</dbReference>
<evidence type="ECO:0000313" key="6">
    <source>
        <dbReference type="Proteomes" id="UP000284842"/>
    </source>
</evidence>
<dbReference type="STRING" id="181874.A0A409W8R4"/>
<evidence type="ECO:0000259" key="4">
    <source>
        <dbReference type="Pfam" id="PF00933"/>
    </source>
</evidence>
<accession>A0A409W8R4</accession>
<dbReference type="SUPFAM" id="SSF51445">
    <property type="entry name" value="(Trans)glycosidases"/>
    <property type="match status" value="1"/>
</dbReference>
<dbReference type="InParanoid" id="A0A409W8R4"/>
<gene>
    <name evidence="5" type="ORF">CVT24_003083</name>
</gene>
<name>A0A409W8R4_9AGAR</name>
<comment type="caution">
    <text evidence="5">The sequence shown here is derived from an EMBL/GenBank/DDBJ whole genome shotgun (WGS) entry which is preliminary data.</text>
</comment>
<sequence length="551" mass="60675">MLTDEQKKEIGKHFVFGFHGFTASDDIQTLITQYHLQNVILFKRNVESAEQTRELINNLQTLSKNAGHDGELLIGIDQENGLVSAFSSPKAGTQLCVYILSNPIHAHHIPSPGAMGQAASGSIELARRVGVATGKELKSVGINWVYSPVADINLDSRNPVIGVRSFGEDPEKVAKFAVAASEGLTSAGVASTAKHFPGHGDTHVDSHLALPRIMKPKSQIETQELVPFRALIASSIPSIMTGHMALPLLTGDETPSSLSYEITTRLLRDEMKYEGVVVTDCLEMDAIADEGQGGPGVAEGALQALKAGADIVMICHRIDRQKAALERVYKAVEEGEISWDFIKESGKRVDEMKKKFAGKIKEENWAEEWKKMKAEHELLSNEAYRLSQRVVWGSEMLPLRLDQGHLVLFTPQMESINAAVDSEEGVLKNADGTVRNTAGPSYLAFAKSLSDKLEGRLKHVVYSAGQKLTVDDQADGVMFVMRNADQKRWQLESLKQLENKKKMILVSSCGPYDLDGIVSEYSEWTCYIQTYEFSFVGLSFLNSHVCTQPLL</sequence>
<dbReference type="Proteomes" id="UP000284842">
    <property type="component" value="Unassembled WGS sequence"/>
</dbReference>